<proteinExistence type="predicted"/>
<dbReference type="Proteomes" id="UP000230249">
    <property type="component" value="Unassembled WGS sequence"/>
</dbReference>
<dbReference type="GO" id="GO:0033698">
    <property type="term" value="C:Rpd3L complex"/>
    <property type="evidence" value="ECO:0007669"/>
    <property type="project" value="TreeGrafter"/>
</dbReference>
<evidence type="ECO:0000313" key="3">
    <source>
        <dbReference type="EMBL" id="KAK8439638.1"/>
    </source>
</evidence>
<reference evidence="3 4" key="1">
    <citation type="journal article" date="2017" name="Clin. Infect. Dis.">
        <title>Simultaneous emergence of multidrug-resistant Candida auris on 3 continents confirmed by whole-genome sequencing and epidemiological analyses.</title>
        <authorList>
            <person name="Lockhart S.R."/>
            <person name="Etienne K.A."/>
            <person name="Vallabhaneni S."/>
            <person name="Farooqi J."/>
            <person name="Chowdhary A."/>
            <person name="Govender N.P."/>
            <person name="Colombo A.L."/>
            <person name="Calvo B."/>
            <person name="Cuomo C.A."/>
            <person name="Desjardins C.A."/>
            <person name="Berkow E.L."/>
            <person name="Castanheira M."/>
            <person name="Magobo R.E."/>
            <person name="Jabeen K."/>
            <person name="Asghar R.J."/>
            <person name="Meis J.F."/>
            <person name="Jackson B."/>
            <person name="Chiller T."/>
            <person name="Litvintseva A.P."/>
        </authorList>
    </citation>
    <scope>NUCLEOTIDE SEQUENCE [LARGE SCALE GENOMIC DNA]</scope>
    <source>
        <strain evidence="3 4">B8441</strain>
    </source>
</reference>
<feature type="compositionally biased region" description="Polar residues" evidence="1">
    <location>
        <begin position="85"/>
        <end position="100"/>
    </location>
</feature>
<dbReference type="GO" id="GO:0005829">
    <property type="term" value="C:cytosol"/>
    <property type="evidence" value="ECO:0007669"/>
    <property type="project" value="TreeGrafter"/>
</dbReference>
<accession>A0AAW0VCD1</accession>
<dbReference type="InterPro" id="IPR039602">
    <property type="entry name" value="Rxt2"/>
</dbReference>
<dbReference type="AlphaFoldDB" id="A0AAW0VCD1"/>
<feature type="compositionally biased region" description="Basic and acidic residues" evidence="1">
    <location>
        <begin position="212"/>
        <end position="231"/>
    </location>
</feature>
<protein>
    <recommendedName>
        <fullName evidence="2">Transcriptional regulatory protein RXT2 N-terminal domain-containing protein</fullName>
    </recommendedName>
</protein>
<organism evidence="3 4">
    <name type="scientific">Candidozyma auris</name>
    <name type="common">Yeast</name>
    <name type="synonym">Candida auris</name>
    <dbReference type="NCBI Taxonomy" id="498019"/>
    <lineage>
        <taxon>Eukaryota</taxon>
        <taxon>Fungi</taxon>
        <taxon>Dikarya</taxon>
        <taxon>Ascomycota</taxon>
        <taxon>Saccharomycotina</taxon>
        <taxon>Pichiomycetes</taxon>
        <taxon>Metschnikowiaceae</taxon>
        <taxon>Candidozyma</taxon>
    </lineage>
</organism>
<comment type="caution">
    <text evidence="3">The sequence shown here is derived from an EMBL/GenBank/DDBJ whole genome shotgun (WGS) entry which is preliminary data.</text>
</comment>
<evidence type="ECO:0000259" key="2">
    <source>
        <dbReference type="Pfam" id="PF08595"/>
    </source>
</evidence>
<dbReference type="EMBL" id="PEKT03000004">
    <property type="protein sequence ID" value="KAK8439638.1"/>
    <property type="molecule type" value="Genomic_DNA"/>
</dbReference>
<dbReference type="Pfam" id="PF08595">
    <property type="entry name" value="RXT2_N"/>
    <property type="match status" value="1"/>
</dbReference>
<feature type="region of interest" description="Disordered" evidence="1">
    <location>
        <begin position="24"/>
        <end position="43"/>
    </location>
</feature>
<feature type="region of interest" description="Disordered" evidence="1">
    <location>
        <begin position="85"/>
        <end position="118"/>
    </location>
</feature>
<sequence length="334" mass="38152">MLDSRSLDIIADFKSAILSEAIDESNPPNITSSNRGRKLAVPSQKNLTLSSKIVEYDGSPRLVLTNENLERSNLQNKRRWSNFYGQDHSSQSGIVDSYSGSDEDVTSQSEDDDSDKNPFKQLRIDESLAPINHPSELATHPAVSKTYKSTCLPRMASDLILLIETEQTTLNHLNKLLRVLNGEDWYYILEEHLGLPDYDHGLDDQSAPQQPKKRDYSSSNTDHKGSVELPDKANVSSMMIGDESERLNEDPFFSLPDSLARYETLQKRQLDESTANSDELETLQQDLINYLQLSIQRQQEYINNLTSIRNGIVKVDRYRYDLYRWGKEMGERKN</sequence>
<feature type="region of interest" description="Disordered" evidence="1">
    <location>
        <begin position="199"/>
        <end position="235"/>
    </location>
</feature>
<feature type="compositionally biased region" description="Acidic residues" evidence="1">
    <location>
        <begin position="101"/>
        <end position="114"/>
    </location>
</feature>
<dbReference type="InterPro" id="IPR013904">
    <property type="entry name" value="RXT2_N"/>
</dbReference>
<evidence type="ECO:0000256" key="1">
    <source>
        <dbReference type="SAM" id="MobiDB-lite"/>
    </source>
</evidence>
<reference evidence="3 4" key="2">
    <citation type="journal article" date="2018" name="Nat. Commun.">
        <title>Genomic insights into multidrug-resistance, mating and virulence in Candida auris and related emerging species.</title>
        <authorList>
            <person name="Munoz J.F."/>
            <person name="Gade L."/>
            <person name="Chow N.A."/>
            <person name="Loparev V.N."/>
            <person name="Juieng P."/>
            <person name="Berkow E.L."/>
            <person name="Farrer R.A."/>
            <person name="Litvintseva A.P."/>
            <person name="Cuomo C.A."/>
        </authorList>
    </citation>
    <scope>GENOME REANNOTATION</scope>
    <source>
        <strain evidence="3 4">B8441</strain>
    </source>
</reference>
<gene>
    <name evidence="3" type="ORF">B9J08_04123</name>
</gene>
<evidence type="ECO:0000313" key="4">
    <source>
        <dbReference type="Proteomes" id="UP000230249"/>
    </source>
</evidence>
<keyword evidence="4" id="KW-1185">Reference proteome</keyword>
<dbReference type="PANTHER" id="PTHR28232">
    <property type="entry name" value="TRANSCRIPTIONAL REGULATORY PROTEIN RXT2"/>
    <property type="match status" value="1"/>
</dbReference>
<dbReference type="PANTHER" id="PTHR28232:SF1">
    <property type="entry name" value="TRANSCRIPTIONAL REGULATORY PROTEIN RXT2"/>
    <property type="match status" value="1"/>
</dbReference>
<feature type="domain" description="Transcriptional regulatory protein RXT2 N-terminal" evidence="2">
    <location>
        <begin position="33"/>
        <end position="183"/>
    </location>
</feature>
<name>A0AAW0VCD1_CANAR</name>